<comment type="caution">
    <text evidence="3">The sequence shown here is derived from an EMBL/GenBank/DDBJ whole genome shotgun (WGS) entry which is preliminary data.</text>
</comment>
<evidence type="ECO:0000256" key="1">
    <source>
        <dbReference type="SAM" id="MobiDB-lite"/>
    </source>
</evidence>
<dbReference type="Pfam" id="PF13604">
    <property type="entry name" value="AAA_30"/>
    <property type="match status" value="1"/>
</dbReference>
<dbReference type="NCBIfam" id="NF041492">
    <property type="entry name" value="MobF"/>
    <property type="match status" value="1"/>
</dbReference>
<keyword evidence="4" id="KW-1185">Reference proteome</keyword>
<feature type="compositionally biased region" description="Low complexity" evidence="1">
    <location>
        <begin position="1049"/>
        <end position="1060"/>
    </location>
</feature>
<accession>A0A175Y1S8</accession>
<dbReference type="InterPro" id="IPR027417">
    <property type="entry name" value="P-loop_NTPase"/>
</dbReference>
<feature type="compositionally biased region" description="Basic and acidic residues" evidence="1">
    <location>
        <begin position="1032"/>
        <end position="1046"/>
    </location>
</feature>
<feature type="domain" description="TrwC relaxase" evidence="2">
    <location>
        <begin position="11"/>
        <end position="288"/>
    </location>
</feature>
<name>A0A175Y1S8_9SPHN</name>
<dbReference type="RefSeq" id="WP_062127229.1">
    <property type="nucleotide sequence ID" value="NZ_LQCK02000031.1"/>
</dbReference>
<protein>
    <submittedName>
        <fullName evidence="3">AAA family ATPase</fullName>
    </submittedName>
</protein>
<sequence>MHSIASVKSASGAAKYFAKDDFVSGEYYTDEKAGDVSMWGGEGAAAAGLTGAVDKEAFAKVLSGELPSGEKVEVREGRRPGFDLTFSAPKSVSVMAYIGGDKRILGPGGAQTNAVQKTMAWVEKNIAAARVTQDGKTETVKTGNLVYALFQHDTSRALDPQAHIHSIVANMTQMPDGSWKALDAQKLWASNTVIGSIYHSYLRDELEKLGYQVRMDGKHGTFEIVGVPKEVLDTFSKRREQILEKAAELGIVSPQGRNQITVNTRDPKLNVEDREAGLVIEWMKDAAAAGFDGKKLLEGAMEAAAKAQERENAGPLERGYQAIVEAVGATRAAVADMLRPRDPLVDRGLVRLGLTEGQMNAQYAVASAIRMHNQREAAFETHRVAKTALDLGFKGVTIETVEARIDQLTEKGKLLPGHIQVNGRTVEAVTTPEALQTEERILAMVEAGKGRATPIIAAADAPDRLQAASPFELNPGQLAAATLLVSGTDRIVAVQGVAGAGKSTMLQATAAVAREEGMRVLGLAFQNKMVTDLKDGLKPQEMSVDDMKAAGIEAQTIDSFVLENQKHVDNPNTPEAKAKRAEMKNTIIVVDETSMVSDPLMLKMLTIADALGNERLGEIGDRRQLQPIDRGKSFSVQQAAGITTARMDENIRQRTDQLRTVAALTNVGKAAQALRVLGDKVVEDKKPAEKAATMWLELPPEERAVTAIFASGKESRETINKSVQEGLLKDGTLKGDGLFLTVHQPVNMLREQLRYQQFYKPGQTLHVRGGVPEIKLLHGAAEVKRVFDNGKVQVKLESTGRHVTFSPQRIDPMIDSDRMQLTTLETVRVFEGDRIRWTATDKERGMHNAAMATITSIEGGRVTVELASKETVTLERNDPMLFRLDLAYSLNAHMAQGVTADKAIGVMQSFESNLSNQLLTNVIVTRVRDDLIMVVDNQKKLEAQLDRNTGYKTSSLESLGQLEVDGVGRNTKDADDALSKAMAVLDEVKEPILIDPASLDMTDLPPMGASDNDYADMKGMEDGMPTIGTSDDAVHRDAGRPDKDDQLGLPPLDMDDLSSLPAMSDAVEQLRGIPEKNLSLDM</sequence>
<evidence type="ECO:0000259" key="2">
    <source>
        <dbReference type="Pfam" id="PF08751"/>
    </source>
</evidence>
<evidence type="ECO:0000313" key="4">
    <source>
        <dbReference type="Proteomes" id="UP000078460"/>
    </source>
</evidence>
<dbReference type="OrthoDB" id="98563at2"/>
<dbReference type="STRING" id="621456.BJP26_14305"/>
<dbReference type="SUPFAM" id="SSF55464">
    <property type="entry name" value="Origin of replication-binding domain, RBD-like"/>
    <property type="match status" value="1"/>
</dbReference>
<dbReference type="InterPro" id="IPR014862">
    <property type="entry name" value="TrwC"/>
</dbReference>
<dbReference type="Gene3D" id="2.30.30.940">
    <property type="match status" value="1"/>
</dbReference>
<reference evidence="3" key="1">
    <citation type="submission" date="2016-03" db="EMBL/GenBank/DDBJ databases">
        <title>Sphingomonas melonis TY, whole genome shotgun sequencing.</title>
        <authorList>
            <person name="Wang H."/>
            <person name="Zhu P."/>
        </authorList>
    </citation>
    <scope>NUCLEOTIDE SEQUENCE [LARGE SCALE GENOMIC DNA]</scope>
    <source>
        <strain evidence="3">TY</strain>
    </source>
</reference>
<dbReference type="InterPro" id="IPR014059">
    <property type="entry name" value="TraI/TrwC_relax"/>
</dbReference>
<evidence type="ECO:0000313" key="3">
    <source>
        <dbReference type="EMBL" id="KZB94521.1"/>
    </source>
</evidence>
<feature type="region of interest" description="Disordered" evidence="1">
    <location>
        <begin position="1020"/>
        <end position="1060"/>
    </location>
</feature>
<organism evidence="3 4">
    <name type="scientific">Sphingomonas melonis TY</name>
    <dbReference type="NCBI Taxonomy" id="621456"/>
    <lineage>
        <taxon>Bacteria</taxon>
        <taxon>Pseudomonadati</taxon>
        <taxon>Pseudomonadota</taxon>
        <taxon>Alphaproteobacteria</taxon>
        <taxon>Sphingomonadales</taxon>
        <taxon>Sphingomonadaceae</taxon>
        <taxon>Sphingomonas</taxon>
    </lineage>
</organism>
<gene>
    <name evidence="3" type="ORF">AVM11_18635</name>
</gene>
<dbReference type="SUPFAM" id="SSF52540">
    <property type="entry name" value="P-loop containing nucleoside triphosphate hydrolases"/>
    <property type="match status" value="2"/>
</dbReference>
<dbReference type="Pfam" id="PF08751">
    <property type="entry name" value="TrwC"/>
    <property type="match status" value="1"/>
</dbReference>
<dbReference type="Gene3D" id="3.40.50.300">
    <property type="entry name" value="P-loop containing nucleotide triphosphate hydrolases"/>
    <property type="match status" value="2"/>
</dbReference>
<dbReference type="NCBIfam" id="TIGR02686">
    <property type="entry name" value="relax_trwC"/>
    <property type="match status" value="1"/>
</dbReference>
<dbReference type="Proteomes" id="UP000078460">
    <property type="component" value="Unassembled WGS sequence"/>
</dbReference>
<dbReference type="EMBL" id="LQCK02000031">
    <property type="protein sequence ID" value="KZB94521.1"/>
    <property type="molecule type" value="Genomic_DNA"/>
</dbReference>
<proteinExistence type="predicted"/>
<dbReference type="AlphaFoldDB" id="A0A175Y1S8"/>